<dbReference type="Proteomes" id="UP000718715">
    <property type="component" value="Unassembled WGS sequence"/>
</dbReference>
<accession>A0ACD3T1Z3</accession>
<reference evidence="1" key="1">
    <citation type="submission" date="2018-03" db="EMBL/GenBank/DDBJ databases">
        <title>Genomic characterization of a polymicrobial infection associated with a disease outbreak in Pacific white shrimp (Litopenaeus vannamei).</title>
        <authorList>
            <person name="Turner J.W."/>
            <person name="Bachand P.T."/>
            <person name="Tallman J."/>
            <person name="Elledge N.C."/>
            <person name="Pinnell L.J."/>
            <person name="Laughlin R.C."/>
            <person name="Zimba P.V."/>
        </authorList>
    </citation>
    <scope>NUCLEOTIDE SEQUENCE</scope>
    <source>
        <strain evidence="1">Hep-2b-22</strain>
    </source>
</reference>
<evidence type="ECO:0000313" key="1">
    <source>
        <dbReference type="EMBL" id="TMX77183.1"/>
    </source>
</evidence>
<evidence type="ECO:0000313" key="2">
    <source>
        <dbReference type="Proteomes" id="UP000718715"/>
    </source>
</evidence>
<organism evidence="1 2">
    <name type="scientific">Photobacterium damselae</name>
    <dbReference type="NCBI Taxonomy" id="38293"/>
    <lineage>
        <taxon>Bacteria</taxon>
        <taxon>Pseudomonadati</taxon>
        <taxon>Pseudomonadota</taxon>
        <taxon>Gammaproteobacteria</taxon>
        <taxon>Vibrionales</taxon>
        <taxon>Vibrionaceae</taxon>
        <taxon>Photobacterium</taxon>
    </lineage>
</organism>
<keyword evidence="2" id="KW-1185">Reference proteome</keyword>
<protein>
    <submittedName>
        <fullName evidence="1">Uncharacterized protein</fullName>
    </submittedName>
</protein>
<name>A0ACD3T1Z3_PHODM</name>
<sequence length="407" mass="47027">MQQDITLGDKITVDFFYNGKIKEIHRFSSAIEDDDLFDYRNKYLKSFSLALFSSLFFIYMAVSITELLPKNELNIQNLESNLPRIINIDRNEQLNNVKTNNFIRLKGFFYCNAGDRDCNTAFYSDEKIQLGKITNTDNLILLGNAISAYKQFEYYSMDGLLNYKLQKFLLNDYVFVGNDELTRFIDTIALYNKGKPKYKQVEIPNRHSLQLKDGLVDFLYLVARNKNLTQSVSNEIAEFVRSDSYAYESVSAVRWKELVRISEKINNTLYPPLVLDVVRQFNKEIHEMRTNTFIRFDNESKFTLDNRQSIMWGYFFNWDALQKGGVAESVSSAYFALNNEKYHQLELTALVKRAVQGDSGVALTLKVIPEQSINVIRAGLVSLGILLLLLLLSGSLMLFMRSKSNCY</sequence>
<proteinExistence type="predicted"/>
<dbReference type="EMBL" id="PZOJ01000012">
    <property type="protein sequence ID" value="TMX77183.1"/>
    <property type="molecule type" value="Genomic_DNA"/>
</dbReference>
<comment type="caution">
    <text evidence="1">The sequence shown here is derived from an EMBL/GenBank/DDBJ whole genome shotgun (WGS) entry which is preliminary data.</text>
</comment>
<gene>
    <name evidence="1" type="ORF">DA092_05345</name>
</gene>